<comment type="caution">
    <text evidence="3">The sequence shown here is derived from an EMBL/GenBank/DDBJ whole genome shotgun (WGS) entry which is preliminary data.</text>
</comment>
<feature type="domain" description="AMP-binding enzyme C-terminal" evidence="2">
    <location>
        <begin position="447"/>
        <end position="522"/>
    </location>
</feature>
<accession>A0A917IDD1</accession>
<gene>
    <name evidence="3" type="ORF">GCM10010921_06640</name>
</gene>
<evidence type="ECO:0000259" key="1">
    <source>
        <dbReference type="Pfam" id="PF00501"/>
    </source>
</evidence>
<dbReference type="InterPro" id="IPR025110">
    <property type="entry name" value="AMP-bd_C"/>
</dbReference>
<dbReference type="EMBL" id="BMJY01000002">
    <property type="protein sequence ID" value="GGH37050.1"/>
    <property type="molecule type" value="Genomic_DNA"/>
</dbReference>
<dbReference type="Pfam" id="PF13193">
    <property type="entry name" value="AMP-binding_C"/>
    <property type="match status" value="1"/>
</dbReference>
<feature type="domain" description="AMP-dependent synthetase/ligase" evidence="1">
    <location>
        <begin position="12"/>
        <end position="388"/>
    </location>
</feature>
<sequence>MGIRLNYADIWQELARAFPERPAVIGAGEQLTYAGLAARAGALASLLHEDGLRPGDRIAIFMHNRPEYLVTLFAALSRGLTPVPINFRYRASELAALLEDCRPAAVVFAASTAAVIDELPEAARSGVRMWLRVDDEQRPGAPRRDERPFTDIRAHAAALPGRAASDGELFLYTGGTTGRPKAVVWGADDLLDVQLYAIYGAIGLETPSSLADVVRIARDPGTPTPVTMPLAPLMHGTALFNTMNALVLGGTVVLMPTARFDPDVALDLAREHRVSRLILAGDAIAGPLADAADGSPDPALPHLRSVISSGMRFSDPVKARLHALGELAIVDLLASTEGGPYAVATSTSAADLPAPLRLLPGAVVLDDDGAEVQDVPGARGLLAFRGTLPRGYHGDPAKTAEVFRVIRGHRHVVAGDLVEVREDGAIELLGRGSAVVNTGGEKVYPAEVEEALLSHPQVEDAVVFGLPDPRFGESVAAVVAVAEGADVDAATLSAHVDALLAGYKKPRLIDIRRTLERSPSGKVDMRRLQRELGARVPSAR</sequence>
<dbReference type="Pfam" id="PF00501">
    <property type="entry name" value="AMP-binding"/>
    <property type="match status" value="1"/>
</dbReference>
<proteinExistence type="predicted"/>
<dbReference type="PROSITE" id="PS00455">
    <property type="entry name" value="AMP_BINDING"/>
    <property type="match status" value="1"/>
</dbReference>
<dbReference type="PANTHER" id="PTHR43767:SF10">
    <property type="entry name" value="SURFACTIN SYNTHASE SUBUNIT 1"/>
    <property type="match status" value="1"/>
</dbReference>
<reference evidence="3" key="2">
    <citation type="submission" date="2020-09" db="EMBL/GenBank/DDBJ databases">
        <authorList>
            <person name="Sun Q."/>
            <person name="Zhou Y."/>
        </authorList>
    </citation>
    <scope>NUCLEOTIDE SEQUENCE</scope>
    <source>
        <strain evidence="3">CGMCC 1.15794</strain>
    </source>
</reference>
<dbReference type="AlphaFoldDB" id="A0A917IDD1"/>
<dbReference type="InterPro" id="IPR050237">
    <property type="entry name" value="ATP-dep_AMP-bd_enzyme"/>
</dbReference>
<dbReference type="Gene3D" id="3.30.300.30">
    <property type="match status" value="1"/>
</dbReference>
<dbReference type="InterPro" id="IPR020845">
    <property type="entry name" value="AMP-binding_CS"/>
</dbReference>
<dbReference type="Proteomes" id="UP000657592">
    <property type="component" value="Unassembled WGS sequence"/>
</dbReference>
<organism evidence="3 4">
    <name type="scientific">Microbacterium album</name>
    <dbReference type="NCBI Taxonomy" id="2053191"/>
    <lineage>
        <taxon>Bacteria</taxon>
        <taxon>Bacillati</taxon>
        <taxon>Actinomycetota</taxon>
        <taxon>Actinomycetes</taxon>
        <taxon>Micrococcales</taxon>
        <taxon>Microbacteriaceae</taxon>
        <taxon>Microbacterium</taxon>
    </lineage>
</organism>
<dbReference type="InterPro" id="IPR042099">
    <property type="entry name" value="ANL_N_sf"/>
</dbReference>
<dbReference type="Gene3D" id="3.40.50.12780">
    <property type="entry name" value="N-terminal domain of ligase-like"/>
    <property type="match status" value="1"/>
</dbReference>
<reference evidence="3" key="1">
    <citation type="journal article" date="2014" name="Int. J. Syst. Evol. Microbiol.">
        <title>Complete genome sequence of Corynebacterium casei LMG S-19264T (=DSM 44701T), isolated from a smear-ripened cheese.</title>
        <authorList>
            <consortium name="US DOE Joint Genome Institute (JGI-PGF)"/>
            <person name="Walter F."/>
            <person name="Albersmeier A."/>
            <person name="Kalinowski J."/>
            <person name="Ruckert C."/>
        </authorList>
    </citation>
    <scope>NUCLEOTIDE SEQUENCE</scope>
    <source>
        <strain evidence="3">CGMCC 1.15794</strain>
    </source>
</reference>
<protein>
    <submittedName>
        <fullName evidence="3">Acyl-CoA synthetase</fullName>
    </submittedName>
</protein>
<dbReference type="RefSeq" id="WP_188754835.1">
    <property type="nucleotide sequence ID" value="NZ_BMJY01000002.1"/>
</dbReference>
<evidence type="ECO:0000313" key="3">
    <source>
        <dbReference type="EMBL" id="GGH37050.1"/>
    </source>
</evidence>
<dbReference type="PANTHER" id="PTHR43767">
    <property type="entry name" value="LONG-CHAIN-FATTY-ACID--COA LIGASE"/>
    <property type="match status" value="1"/>
</dbReference>
<dbReference type="InterPro" id="IPR000873">
    <property type="entry name" value="AMP-dep_synth/lig_dom"/>
</dbReference>
<dbReference type="SUPFAM" id="SSF56801">
    <property type="entry name" value="Acetyl-CoA synthetase-like"/>
    <property type="match status" value="1"/>
</dbReference>
<dbReference type="GO" id="GO:0016877">
    <property type="term" value="F:ligase activity, forming carbon-sulfur bonds"/>
    <property type="evidence" value="ECO:0007669"/>
    <property type="project" value="UniProtKB-ARBA"/>
</dbReference>
<dbReference type="InterPro" id="IPR045851">
    <property type="entry name" value="AMP-bd_C_sf"/>
</dbReference>
<name>A0A917IDD1_9MICO</name>
<evidence type="ECO:0000313" key="4">
    <source>
        <dbReference type="Proteomes" id="UP000657592"/>
    </source>
</evidence>
<evidence type="ECO:0000259" key="2">
    <source>
        <dbReference type="Pfam" id="PF13193"/>
    </source>
</evidence>
<keyword evidence="4" id="KW-1185">Reference proteome</keyword>